<feature type="region of interest" description="Disordered" evidence="1">
    <location>
        <begin position="560"/>
        <end position="580"/>
    </location>
</feature>
<dbReference type="EMBL" id="NUVX01000042">
    <property type="protein sequence ID" value="PFJ36445.1"/>
    <property type="molecule type" value="Genomic_DNA"/>
</dbReference>
<evidence type="ECO:0000313" key="3">
    <source>
        <dbReference type="Proteomes" id="UP000224003"/>
    </source>
</evidence>
<organism evidence="2 3">
    <name type="scientific">Bacillus thuringiensis</name>
    <dbReference type="NCBI Taxonomy" id="1428"/>
    <lineage>
        <taxon>Bacteria</taxon>
        <taxon>Bacillati</taxon>
        <taxon>Bacillota</taxon>
        <taxon>Bacilli</taxon>
        <taxon>Bacillales</taxon>
        <taxon>Bacillaceae</taxon>
        <taxon>Bacillus</taxon>
        <taxon>Bacillus cereus group</taxon>
    </lineage>
</organism>
<evidence type="ECO:0000256" key="1">
    <source>
        <dbReference type="SAM" id="MobiDB-lite"/>
    </source>
</evidence>
<evidence type="ECO:0008006" key="4">
    <source>
        <dbReference type="Google" id="ProtNLM"/>
    </source>
</evidence>
<name>A0A9X6ZRX1_BACTU</name>
<evidence type="ECO:0000313" key="2">
    <source>
        <dbReference type="EMBL" id="PFJ36445.1"/>
    </source>
</evidence>
<accession>A0A9X6ZRX1</accession>
<proteinExistence type="predicted"/>
<dbReference type="Proteomes" id="UP000224003">
    <property type="component" value="Unassembled WGS sequence"/>
</dbReference>
<dbReference type="InterPro" id="IPR010982">
    <property type="entry name" value="Lambda_DNA-bd_dom_sf"/>
</dbReference>
<dbReference type="GO" id="GO:0003677">
    <property type="term" value="F:DNA binding"/>
    <property type="evidence" value="ECO:0007669"/>
    <property type="project" value="InterPro"/>
</dbReference>
<dbReference type="SUPFAM" id="SSF56747">
    <property type="entry name" value="Prim-pol domain"/>
    <property type="match status" value="1"/>
</dbReference>
<comment type="caution">
    <text evidence="2">The sequence shown here is derived from an EMBL/GenBank/DDBJ whole genome shotgun (WGS) entry which is preliminary data.</text>
</comment>
<dbReference type="AlphaFoldDB" id="A0A9X6ZRX1"/>
<dbReference type="Gene3D" id="1.10.260.40">
    <property type="entry name" value="lambda repressor-like DNA-binding domains"/>
    <property type="match status" value="1"/>
</dbReference>
<dbReference type="RefSeq" id="WP_098517180.1">
    <property type="nucleotide sequence ID" value="NZ_NUVX01000042.1"/>
</dbReference>
<sequence>MGYAERSHEQMTINDLKELGSIEKQAKSYYGTRVPMFQSGKKTNEMVFHNKPKRYYSANKQVEDLQSYNKNRSDKRQVYIATAQKKEKPVEILLHDFIYEIMLNSKDEKEFQEKMKNEGFLDFPEFIENLREKDAKKVWTGYLMFNFDEIDNKEHLQYITERLNKSALGILPELAYEDFIINGTSKDKKMALRYGIVKEFQHYKVLTTKASMPHWFQTYNTAIRETSSRYGGEYDCYLSAATFVQFKRQIDFVAELSQLYCDIDYYTIPEYENMSQTKVIDLCLKALDERGIPRPTNTEVSRGFTFKWKISPIGYHRRGQWLELQEEIFKVLKPFGADYKVTKDIVRLSRQVGSYHSGTNKMVYGIRYSDDRYNFENLFETMLPERWKQILQTREIAKELAKKKYELIKGGKAKDTKKTEKVVLDDGLTPKHVAQNYKHIHYIRALEELIAHREGSMTGYREFSVFLYRYWWLCLTGSKLKALNKAKNLFFAMNIEGAYTWSEVEQLTISAERAWEKWTKDAYKGYNYKPETLIKELGITKEEQYHVHYLRSEEVQKERKKVMDREKKKENYQKELEKTGKLSREEQKALRIEQIKSFLNDNPNATQREIAKGTGISQSAIQRLLVEIKG</sequence>
<protein>
    <recommendedName>
        <fullName evidence="4">Replication protein</fullName>
    </recommendedName>
</protein>
<reference evidence="2 3" key="1">
    <citation type="submission" date="2017-09" db="EMBL/GenBank/DDBJ databases">
        <title>Large-scale bioinformatics analysis of Bacillus genomes uncovers conserved roles of natural products in bacterial physiology.</title>
        <authorList>
            <consortium name="Agbiome Team Llc"/>
            <person name="Bleich R.M."/>
            <person name="Grubbs K.J."/>
            <person name="Santa Maria K.C."/>
            <person name="Allen S.E."/>
            <person name="Farag S."/>
            <person name="Shank E.A."/>
            <person name="Bowers A."/>
        </authorList>
    </citation>
    <scope>NUCLEOTIDE SEQUENCE [LARGE SCALE GENOMIC DNA]</scope>
    <source>
        <strain evidence="2 3">AFS085496</strain>
    </source>
</reference>
<gene>
    <name evidence="2" type="ORF">COJ15_22800</name>
</gene>